<reference evidence="1 4" key="2">
    <citation type="submission" date="2021-06" db="EMBL/GenBank/DDBJ databases">
        <title>Whole genome sequence of Paenibacillus sophorae DSM23020 for comparative genomics.</title>
        <authorList>
            <person name="Kim M.-J."/>
            <person name="Lee G."/>
            <person name="Shin J.-H."/>
        </authorList>
    </citation>
    <scope>NUCLEOTIDE SEQUENCE [LARGE SCALE GENOMIC DNA]</scope>
    <source>
        <strain evidence="1 4">DSM 23020</strain>
    </source>
</reference>
<dbReference type="SUPFAM" id="SSF56784">
    <property type="entry name" value="HAD-like"/>
    <property type="match status" value="1"/>
</dbReference>
<dbReference type="NCBIfam" id="TIGR01668">
    <property type="entry name" value="YqeG_hyp_ppase"/>
    <property type="match status" value="1"/>
</dbReference>
<evidence type="ECO:0000313" key="2">
    <source>
        <dbReference type="EMBL" id="SEO11649.1"/>
    </source>
</evidence>
<dbReference type="InterPro" id="IPR006549">
    <property type="entry name" value="HAD-SF_hydro_IIIA"/>
</dbReference>
<dbReference type="STRING" id="1333845.SAMN04487895_10546"/>
<keyword evidence="4" id="KW-1185">Reference proteome</keyword>
<dbReference type="AlphaFoldDB" id="A0A1H8M2V7"/>
<accession>A0A1H8M2V7</accession>
<dbReference type="EMBL" id="CP076607">
    <property type="protein sequence ID" value="QWU17651.1"/>
    <property type="molecule type" value="Genomic_DNA"/>
</dbReference>
<dbReference type="InterPro" id="IPR010021">
    <property type="entry name" value="PGPP1/Gep4"/>
</dbReference>
<dbReference type="Gene3D" id="3.40.50.1000">
    <property type="entry name" value="HAD superfamily/HAD-like"/>
    <property type="match status" value="1"/>
</dbReference>
<dbReference type="InterPro" id="IPR023214">
    <property type="entry name" value="HAD_sf"/>
</dbReference>
<dbReference type="NCBIfam" id="TIGR01662">
    <property type="entry name" value="HAD-SF-IIIA"/>
    <property type="match status" value="1"/>
</dbReference>
<evidence type="ECO:0000313" key="1">
    <source>
        <dbReference type="EMBL" id="QWU17651.1"/>
    </source>
</evidence>
<dbReference type="RefSeq" id="WP_036596537.1">
    <property type="nucleotide sequence ID" value="NZ_CP076607.1"/>
</dbReference>
<dbReference type="InterPro" id="IPR036412">
    <property type="entry name" value="HAD-like_sf"/>
</dbReference>
<evidence type="ECO:0000313" key="4">
    <source>
        <dbReference type="Proteomes" id="UP000683429"/>
    </source>
</evidence>
<evidence type="ECO:0000313" key="3">
    <source>
        <dbReference type="Proteomes" id="UP000198809"/>
    </source>
</evidence>
<name>A0A1H8M2V7_9BACL</name>
<sequence>MFESLVPKLRVNTVFDINLEDLYLKGYRGIITDLDNTLVGAKAPLATPELVLWFDKVKQHGFKLVIVSNNNMNRVSRFAAPLNIEFVHGARKPTNAPFHKAMKLMNLEPEMTIVVGDQMLTDVYGGNRLGLFTVLVLPISPEDEGLGTRINRRIEQIALTRLRKQGLWHEEEQQE</sequence>
<proteinExistence type="predicted"/>
<organism evidence="2 3">
    <name type="scientific">Paenibacillus sophorae</name>
    <dbReference type="NCBI Taxonomy" id="1333845"/>
    <lineage>
        <taxon>Bacteria</taxon>
        <taxon>Bacillati</taxon>
        <taxon>Bacillota</taxon>
        <taxon>Bacilli</taxon>
        <taxon>Bacillales</taxon>
        <taxon>Paenibacillaceae</taxon>
        <taxon>Paenibacillus</taxon>
    </lineage>
</organism>
<gene>
    <name evidence="1" type="ORF">KP014_11215</name>
    <name evidence="2" type="ORF">SAMN04487895_10546</name>
</gene>
<dbReference type="EMBL" id="FODH01000005">
    <property type="protein sequence ID" value="SEO11649.1"/>
    <property type="molecule type" value="Genomic_DNA"/>
</dbReference>
<dbReference type="Pfam" id="PF13242">
    <property type="entry name" value="Hydrolase_like"/>
    <property type="match status" value="1"/>
</dbReference>
<dbReference type="Proteomes" id="UP000198809">
    <property type="component" value="Unassembled WGS sequence"/>
</dbReference>
<dbReference type="CDD" id="cd16416">
    <property type="entry name" value="HAD_BsYqeG-like"/>
    <property type="match status" value="1"/>
</dbReference>
<dbReference type="OrthoDB" id="9787572at2"/>
<reference evidence="2 3" key="1">
    <citation type="submission" date="2016-10" db="EMBL/GenBank/DDBJ databases">
        <authorList>
            <person name="de Groot N.N."/>
        </authorList>
    </citation>
    <scope>NUCLEOTIDE SEQUENCE [LARGE SCALE GENOMIC DNA]</scope>
    <source>
        <strain evidence="2 3">CGMCC 1.10238</strain>
    </source>
</reference>
<dbReference type="GO" id="GO:0008962">
    <property type="term" value="F:phosphatidylglycerophosphatase activity"/>
    <property type="evidence" value="ECO:0007669"/>
    <property type="project" value="InterPro"/>
</dbReference>
<dbReference type="Proteomes" id="UP000683429">
    <property type="component" value="Chromosome"/>
</dbReference>
<protein>
    <submittedName>
        <fullName evidence="1">YqeG family HAD IIIA-type phosphatase</fullName>
    </submittedName>
</protein>